<feature type="compositionally biased region" description="Basic and acidic residues" evidence="1">
    <location>
        <begin position="328"/>
        <end position="337"/>
    </location>
</feature>
<dbReference type="PANTHER" id="PTHR10803">
    <property type="entry name" value="ARSENICAL PUMP-DRIVING ATPASE ARSENITE-TRANSLOCATING ATPASE"/>
    <property type="match status" value="1"/>
</dbReference>
<dbReference type="Pfam" id="PF02374">
    <property type="entry name" value="ArsA_ATPase"/>
    <property type="match status" value="1"/>
</dbReference>
<dbReference type="InterPro" id="IPR027417">
    <property type="entry name" value="P-loop_NTPase"/>
</dbReference>
<evidence type="ECO:0000313" key="3">
    <source>
        <dbReference type="EMBL" id="MDU8995618.1"/>
    </source>
</evidence>
<feature type="region of interest" description="Disordered" evidence="1">
    <location>
        <begin position="322"/>
        <end position="404"/>
    </location>
</feature>
<dbReference type="PANTHER" id="PTHR10803:SF26">
    <property type="entry name" value="ANION TRANSPORTER ATPASE-RELATED"/>
    <property type="match status" value="1"/>
</dbReference>
<feature type="domain" description="ArsA/GET3 Anion-transporting ATPase-like" evidence="2">
    <location>
        <begin position="20"/>
        <end position="292"/>
    </location>
</feature>
<sequence>MSLDPARVLDLDPLLDDPDTRIVVCCGSGGVGKTTTAAALGLRAAERGRKVVVLTIDPARRLAQSMGIDSLDNVPRRVKGIDDSAGGELHAMMLDMKRTFDEIVEAHADGERAAVILNNPFYQSLSAGFAGTQEYMAMEKLGQLRARDEWDLIIVDTPPSRSALDFLDAPKRLGSFLDGRLIRLLTAPAKLGGRAGMKFLNVGMSMMTGTLGKLLGGQLLKDVQTFVAAMDTTFGGFRTRADATYKLLQAPGTAFLVVAAPERDALREAAYFVERLAAEDMPFAGLVLNRVHGSGAAHLSAERALAAAENLDAEAAEDLESTAVENLDDARIVDQEGGKAGLRNSPDTYGSSESPASETSAPDGSEGPAGSDGSDEGSPAATDSTDATDRTDAPTDTPPHGHRTVEQLTAGLLRLHAERMQLLSREQRTRDRFAALHPEVAVAEVAALPGDVHDLAGLRDIGDRLAANRPELPETDA</sequence>
<accession>A0ABU3UP38</accession>
<evidence type="ECO:0000313" key="4">
    <source>
        <dbReference type="Proteomes" id="UP001257627"/>
    </source>
</evidence>
<reference evidence="3 4" key="1">
    <citation type="submission" date="2023-02" db="EMBL/GenBank/DDBJ databases">
        <authorList>
            <person name="Maleckis M."/>
        </authorList>
    </citation>
    <scope>NUCLEOTIDE SEQUENCE [LARGE SCALE GENOMIC DNA]</scope>
    <source>
        <strain evidence="3 4">P8-A2</strain>
    </source>
</reference>
<dbReference type="CDD" id="cd02035">
    <property type="entry name" value="ArsA"/>
    <property type="match status" value="1"/>
</dbReference>
<dbReference type="Gene3D" id="3.40.50.300">
    <property type="entry name" value="P-loop containing nucleotide triphosphate hydrolases"/>
    <property type="match status" value="1"/>
</dbReference>
<name>A0ABU3UP38_9ACTN</name>
<comment type="caution">
    <text evidence="3">The sequence shown here is derived from an EMBL/GenBank/DDBJ whole genome shotgun (WGS) entry which is preliminary data.</text>
</comment>
<feature type="compositionally biased region" description="Low complexity" evidence="1">
    <location>
        <begin position="351"/>
        <end position="362"/>
    </location>
</feature>
<dbReference type="InterPro" id="IPR025723">
    <property type="entry name" value="ArsA/GET3_ATPase-like"/>
</dbReference>
<dbReference type="EMBL" id="JARAKF010000001">
    <property type="protein sequence ID" value="MDU8995618.1"/>
    <property type="molecule type" value="Genomic_DNA"/>
</dbReference>
<dbReference type="Proteomes" id="UP001257627">
    <property type="component" value="Unassembled WGS sequence"/>
</dbReference>
<proteinExistence type="predicted"/>
<dbReference type="SUPFAM" id="SSF52540">
    <property type="entry name" value="P-loop containing nucleoside triphosphate hydrolases"/>
    <property type="match status" value="1"/>
</dbReference>
<evidence type="ECO:0000259" key="2">
    <source>
        <dbReference type="Pfam" id="PF02374"/>
    </source>
</evidence>
<gene>
    <name evidence="3" type="ORF">PU648_25320</name>
</gene>
<evidence type="ECO:0000256" key="1">
    <source>
        <dbReference type="SAM" id="MobiDB-lite"/>
    </source>
</evidence>
<dbReference type="RefSeq" id="WP_143602460.1">
    <property type="nucleotide sequence ID" value="NZ_CP107955.1"/>
</dbReference>
<protein>
    <submittedName>
        <fullName evidence="3">ArsA family ATPase</fullName>
    </submittedName>
</protein>
<dbReference type="InterPro" id="IPR016300">
    <property type="entry name" value="ATPase_ArsA/GET3"/>
</dbReference>
<organism evidence="3 4">
    <name type="scientific">Streptomyces mirabilis</name>
    <dbReference type="NCBI Taxonomy" id="68239"/>
    <lineage>
        <taxon>Bacteria</taxon>
        <taxon>Bacillati</taxon>
        <taxon>Actinomycetota</taxon>
        <taxon>Actinomycetes</taxon>
        <taxon>Kitasatosporales</taxon>
        <taxon>Streptomycetaceae</taxon>
        <taxon>Streptomyces</taxon>
    </lineage>
</organism>
<keyword evidence="4" id="KW-1185">Reference proteome</keyword>